<feature type="binding site" evidence="2">
    <location>
        <begin position="231"/>
        <end position="232"/>
    </location>
    <ligand>
        <name>ATP</name>
        <dbReference type="ChEBI" id="CHEBI:30616"/>
    </ligand>
</feature>
<name>A9KDC8_COXBN</name>
<evidence type="ECO:0000256" key="2">
    <source>
        <dbReference type="PIRSR" id="PIRSR640198-2"/>
    </source>
</evidence>
<gene>
    <name evidence="5" type="ordered locus">CBUD_2174</name>
</gene>
<accession>A9KDC8</accession>
<evidence type="ECO:0000256" key="1">
    <source>
        <dbReference type="PIRSR" id="PIRSR640198-1"/>
    </source>
</evidence>
<dbReference type="InterPro" id="IPR040198">
    <property type="entry name" value="Fido_containing"/>
</dbReference>
<dbReference type="PANTHER" id="PTHR13504:SF38">
    <property type="entry name" value="FIDO DOMAIN-CONTAINING PROTEIN"/>
    <property type="match status" value="1"/>
</dbReference>
<proteinExistence type="predicted"/>
<dbReference type="InterPro" id="IPR036597">
    <property type="entry name" value="Fido-like_dom_sf"/>
</dbReference>
<dbReference type="HOGENOM" id="CLU_047250_2_2_6"/>
<feature type="active site" evidence="1">
    <location>
        <position position="189"/>
    </location>
</feature>
<evidence type="ECO:0000313" key="6">
    <source>
        <dbReference type="Proteomes" id="UP000008555"/>
    </source>
</evidence>
<protein>
    <submittedName>
        <fullName evidence="5">Fic family protein</fullName>
    </submittedName>
</protein>
<reference evidence="5 6" key="1">
    <citation type="journal article" date="2009" name="Infect. Immun.">
        <title>Comparative genomics reveal extensive transposon-mediated genomic plasticity and diversity among potential effector proteins within the genus Coxiella.</title>
        <authorList>
            <person name="Beare P.A."/>
            <person name="Unsworth N."/>
            <person name="Andoh M."/>
            <person name="Voth D.E."/>
            <person name="Omsland A."/>
            <person name="Gilk S.D."/>
            <person name="Williams K.P."/>
            <person name="Sobral B.W."/>
            <person name="Kupko J.J.III."/>
            <person name="Porcella S.F."/>
            <person name="Samuel J.E."/>
            <person name="Heinzen R.A."/>
        </authorList>
    </citation>
    <scope>NUCLEOTIDE SEQUENCE [LARGE SCALE GENOMIC DNA]</scope>
    <source>
        <strain evidence="5 6">Dugway 5J108-111</strain>
    </source>
</reference>
<feature type="domain" description="Fido" evidence="4">
    <location>
        <begin position="104"/>
        <end position="254"/>
    </location>
</feature>
<dbReference type="PANTHER" id="PTHR13504">
    <property type="entry name" value="FIDO DOMAIN-CONTAINING PROTEIN DDB_G0283145"/>
    <property type="match status" value="1"/>
</dbReference>
<sequence length="348" mass="39946">MFKPLFQISNQTANALTAIERARGFLEAATLSLEWLEKMQNKALVLEAHHTTHIEGTQLTLEESERLWQGQHLAEVNPDDAKELLNYREAFELVSNYVGDGEPITEGLIREIHKRLVQGVRGDSATPGLYRKIQNYVVNSKTKEVIYTPPPAYEISHLMQGLVDWLNEEEDIHPVLVSGIAQFQLVHIHPFLDGNGRTARLLSTLCLYRKGYDFKKLFTISEYYDRNRADYYKAIQSVRENDMDMTGWLEYFSEGLAVQLREIKDLGKQAIKQSLLSKKHHLSERQGLAIDYMTTEGSLSIQQFEKMCPEVTRRTLQRELKDLIDRGLVRSSGATSNLIYKLKEKSAK</sequence>
<dbReference type="GO" id="GO:0005524">
    <property type="term" value="F:ATP binding"/>
    <property type="evidence" value="ECO:0007669"/>
    <property type="project" value="UniProtKB-KW"/>
</dbReference>
<dbReference type="AlphaFoldDB" id="A9KDC8"/>
<dbReference type="SUPFAM" id="SSF140931">
    <property type="entry name" value="Fic-like"/>
    <property type="match status" value="1"/>
</dbReference>
<evidence type="ECO:0000256" key="3">
    <source>
        <dbReference type="PIRSR" id="PIRSR640198-3"/>
    </source>
</evidence>
<organism evidence="5 6">
    <name type="scientific">Coxiella burnetii (strain Dugway 5J108-111)</name>
    <dbReference type="NCBI Taxonomy" id="434922"/>
    <lineage>
        <taxon>Bacteria</taxon>
        <taxon>Pseudomonadati</taxon>
        <taxon>Pseudomonadota</taxon>
        <taxon>Gammaproteobacteria</taxon>
        <taxon>Legionellales</taxon>
        <taxon>Coxiellaceae</taxon>
        <taxon>Coxiella</taxon>
    </lineage>
</organism>
<evidence type="ECO:0000313" key="5">
    <source>
        <dbReference type="EMBL" id="ABS76833.1"/>
    </source>
</evidence>
<dbReference type="PROSITE" id="PS51459">
    <property type="entry name" value="FIDO"/>
    <property type="match status" value="1"/>
</dbReference>
<feature type="binding site" evidence="2">
    <location>
        <begin position="193"/>
        <end position="200"/>
    </location>
    <ligand>
        <name>ATP</name>
        <dbReference type="ChEBI" id="CHEBI:30616"/>
    </ligand>
</feature>
<dbReference type="SMR" id="A9KDC8"/>
<keyword evidence="2" id="KW-0547">Nucleotide-binding</keyword>
<dbReference type="RefSeq" id="WP_005769896.1">
    <property type="nucleotide sequence ID" value="NC_009727.1"/>
</dbReference>
<dbReference type="InterPro" id="IPR003812">
    <property type="entry name" value="Fido"/>
</dbReference>
<evidence type="ECO:0000259" key="4">
    <source>
        <dbReference type="PROSITE" id="PS51459"/>
    </source>
</evidence>
<dbReference type="Gene3D" id="1.10.3290.10">
    <property type="entry name" value="Fido-like domain"/>
    <property type="match status" value="1"/>
</dbReference>
<keyword evidence="2" id="KW-0067">ATP-binding</keyword>
<dbReference type="Pfam" id="PF02661">
    <property type="entry name" value="Fic"/>
    <property type="match status" value="1"/>
</dbReference>
<feature type="site" description="Important for autoinhibition of adenylyltransferase activity" evidence="3">
    <location>
        <position position="55"/>
    </location>
</feature>
<dbReference type="EMBL" id="CP000733">
    <property type="protein sequence ID" value="ABS76833.1"/>
    <property type="molecule type" value="Genomic_DNA"/>
</dbReference>
<dbReference type="Proteomes" id="UP000008555">
    <property type="component" value="Chromosome"/>
</dbReference>
<dbReference type="KEGG" id="cbd:CBUD_2174"/>